<accession>A0ABU9ANX4</accession>
<proteinExistence type="predicted"/>
<keyword evidence="2" id="KW-1185">Reference proteome</keyword>
<name>A0ABU9ANX4_9BACT</name>
<reference evidence="1 2" key="1">
    <citation type="submission" date="2024-04" db="EMBL/GenBank/DDBJ databases">
        <title>Luteolibacter sp. isolated from soil.</title>
        <authorList>
            <person name="An J."/>
        </authorList>
    </citation>
    <scope>NUCLEOTIDE SEQUENCE [LARGE SCALE GENOMIC DNA]</scope>
    <source>
        <strain evidence="1 2">Y139</strain>
    </source>
</reference>
<evidence type="ECO:0000313" key="1">
    <source>
        <dbReference type="EMBL" id="MEK7949268.1"/>
    </source>
</evidence>
<dbReference type="RefSeq" id="WP_341402687.1">
    <property type="nucleotide sequence ID" value="NZ_JBBUKT010000001.1"/>
</dbReference>
<evidence type="ECO:0000313" key="2">
    <source>
        <dbReference type="Proteomes" id="UP001371305"/>
    </source>
</evidence>
<sequence length="303" mass="31455">MTEERAAGNDGGTMAVLRWLRDCLAEERSGRGITNAFASSVKARSFLSGKDSTTGVPTWMADLSPTQAEEIAGKAALYRRECGLHFGTLFLTGSVAGRKLVAPVLLFPVDEAARSGGTFEIEARGWRFNPAVIDLLGLTDGWENEWSPRVDAVLDSGGAVFTAARAIRAVRPDIGPEVLSEDLAKSGDLKADADAEEEGLRLHAASALLLAERSPNVRGVLDEISRIEMPGAVLEGLFGGEAVRGRAKAVECRTDCVPGDSGGGAGAVVRGCVAGDSNSVPWAAGDGEDVHAGCSGDRACGSG</sequence>
<organism evidence="1 2">
    <name type="scientific">Luteolibacter soli</name>
    <dbReference type="NCBI Taxonomy" id="3135280"/>
    <lineage>
        <taxon>Bacteria</taxon>
        <taxon>Pseudomonadati</taxon>
        <taxon>Verrucomicrobiota</taxon>
        <taxon>Verrucomicrobiia</taxon>
        <taxon>Verrucomicrobiales</taxon>
        <taxon>Verrucomicrobiaceae</taxon>
        <taxon>Luteolibacter</taxon>
    </lineage>
</organism>
<dbReference type="EMBL" id="JBBUKT010000001">
    <property type="protein sequence ID" value="MEK7949268.1"/>
    <property type="molecule type" value="Genomic_DNA"/>
</dbReference>
<gene>
    <name evidence="1" type="ORF">WKV53_02100</name>
</gene>
<comment type="caution">
    <text evidence="1">The sequence shown here is derived from an EMBL/GenBank/DDBJ whole genome shotgun (WGS) entry which is preliminary data.</text>
</comment>
<dbReference type="Proteomes" id="UP001371305">
    <property type="component" value="Unassembled WGS sequence"/>
</dbReference>
<protein>
    <submittedName>
        <fullName evidence="1">Uncharacterized protein</fullName>
    </submittedName>
</protein>